<evidence type="ECO:0000313" key="7">
    <source>
        <dbReference type="Proteomes" id="UP001499854"/>
    </source>
</evidence>
<dbReference type="PANTHER" id="PTHR45527:SF1">
    <property type="entry name" value="FATTY ACID SYNTHASE"/>
    <property type="match status" value="1"/>
</dbReference>
<evidence type="ECO:0000259" key="3">
    <source>
        <dbReference type="Pfam" id="PF00550"/>
    </source>
</evidence>
<evidence type="ECO:0000259" key="5">
    <source>
        <dbReference type="Pfam" id="PF13193"/>
    </source>
</evidence>
<dbReference type="Proteomes" id="UP001499854">
    <property type="component" value="Unassembled WGS sequence"/>
</dbReference>
<protein>
    <recommendedName>
        <fullName evidence="8">Amino acid adenylation domain protein</fullName>
    </recommendedName>
</protein>
<dbReference type="Gene3D" id="2.30.38.10">
    <property type="entry name" value="Luciferase, Domain 3"/>
    <property type="match status" value="1"/>
</dbReference>
<keyword evidence="7" id="KW-1185">Reference proteome</keyword>
<dbReference type="InterPro" id="IPR036736">
    <property type="entry name" value="ACP-like_sf"/>
</dbReference>
<dbReference type="InterPro" id="IPR023213">
    <property type="entry name" value="CAT-like_dom_sf"/>
</dbReference>
<dbReference type="InterPro" id="IPR000873">
    <property type="entry name" value="AMP-dep_synth/lig_dom"/>
</dbReference>
<dbReference type="PRINTS" id="PR00154">
    <property type="entry name" value="AMPBINDING"/>
</dbReference>
<dbReference type="InterPro" id="IPR020459">
    <property type="entry name" value="AMP-binding"/>
</dbReference>
<dbReference type="PROSITE" id="PS00455">
    <property type="entry name" value="AMP_BINDING"/>
    <property type="match status" value="1"/>
</dbReference>
<dbReference type="SUPFAM" id="SSF52777">
    <property type="entry name" value="CoA-dependent acyltransferases"/>
    <property type="match status" value="2"/>
</dbReference>
<name>A0ABP5EU72_9ACTN</name>
<dbReference type="Gene3D" id="3.30.559.10">
    <property type="entry name" value="Chloramphenicol acetyltransferase-like domain"/>
    <property type="match status" value="1"/>
</dbReference>
<dbReference type="EMBL" id="BAAAQM010000086">
    <property type="protein sequence ID" value="GAA2005508.1"/>
    <property type="molecule type" value="Genomic_DNA"/>
</dbReference>
<dbReference type="InterPro" id="IPR025110">
    <property type="entry name" value="AMP-bd_C"/>
</dbReference>
<reference evidence="7" key="1">
    <citation type="journal article" date="2019" name="Int. J. Syst. Evol. Microbiol.">
        <title>The Global Catalogue of Microorganisms (GCM) 10K type strain sequencing project: providing services to taxonomists for standard genome sequencing and annotation.</title>
        <authorList>
            <consortium name="The Broad Institute Genomics Platform"/>
            <consortium name="The Broad Institute Genome Sequencing Center for Infectious Disease"/>
            <person name="Wu L."/>
            <person name="Ma J."/>
        </authorList>
    </citation>
    <scope>NUCLEOTIDE SEQUENCE [LARGE SCALE GENOMIC DNA]</scope>
    <source>
        <strain evidence="7">JCM 16013</strain>
    </source>
</reference>
<sequence>MPPMCGKDPRPPAPPLAGLLQAARRAEPQTLTALLAARIAASGPATALVDATERLSYAGLDRRADGIAARLAAAGVRRGHLVAVLLDRSATMVAAWLAVLRLGAAYLPLDPAYPEARLRLLIDDSGAGLVITEARTAALADVLGVRTVEVGPADGVAGPCEAPAGHVTPDDAAYVIYTSGSTGTPKGVVVEHRNIANTVAWFAGTMGLEPGDPAGQSAAAGFDVAGMEIWGSLLSGAALHLPAEPVRRSPRELCRWIVEHGLVAVGLITPVAVLALRHGWLEEAERLRTLYVGGDKLHVRPPERAGYRLLNLYGPTETAVVATGGVVAADRPGAEAPGAPTIGRPIANATAYVLDENGAHVPDGVDGELFIGGAGVARGYLGRPDLTRERFVADPFRPGGRLYRTGDLVRRRSDGELEFRGRADDQVKIGGFRVELGEIEAALRRHPAVGEAAVKLWEPEVGYPRLVGYFSGTSEQDSEAVLKWLATRLPAHMVPAVLIPLDAFPLTAHQKIDRGALPDPDPSELIVEWTDPAERELADDWRLACGVIARDADDTLVALGAGSLDLIALRVRVGERLGFEVPAAALTLTQRLREQARLIGGLEPGRAAAAPGAREGLGAVGQEALVFLEELNGSSMGYQYQMVLDGPGAPDPQTLEKALRAVTLAQPALACRYRMTGRGLVASPGPEADVRLDVHDAGPGELDALLARLVARPIAYDDFPLVRWDLVRHPGGSLLLQREHHLIHDGWSVGVFMDQLMAAYAEGRAAGNRGETYFDWALRQRTELASASGEEHRRYWRGQYALLDGACQTEPSGTGPTRSADLLHALGAARSAEVDRVAASVGVTAFALLLATFRRLMGAGLIGSSQANRDPSTLDVVGLFVNVLPLIRTTGDETPAEAARAEMALIAAAAKHQIPTNEVLRLAPAGLGLAERQLYPVMFSKHDSPLPRLRFGAWEPELRELPNGFGKTGLSVVVKNRGLQHARDARRTGATTAEAGDYELRWAPDLDRWSEAAVRDAQRRYVRLLDAVLRHPHQPWPDATSSSDPV</sequence>
<dbReference type="InterPro" id="IPR009081">
    <property type="entry name" value="PP-bd_ACP"/>
</dbReference>
<dbReference type="Pfam" id="PF13193">
    <property type="entry name" value="AMP-binding_C"/>
    <property type="match status" value="1"/>
</dbReference>
<dbReference type="InterPro" id="IPR020845">
    <property type="entry name" value="AMP-binding_CS"/>
</dbReference>
<organism evidence="6 7">
    <name type="scientific">Catenulispora subtropica</name>
    <dbReference type="NCBI Taxonomy" id="450798"/>
    <lineage>
        <taxon>Bacteria</taxon>
        <taxon>Bacillati</taxon>
        <taxon>Actinomycetota</taxon>
        <taxon>Actinomycetes</taxon>
        <taxon>Catenulisporales</taxon>
        <taxon>Catenulisporaceae</taxon>
        <taxon>Catenulispora</taxon>
    </lineage>
</organism>
<accession>A0ABP5EU72</accession>
<evidence type="ECO:0000256" key="1">
    <source>
        <dbReference type="ARBA" id="ARBA00001957"/>
    </source>
</evidence>
<gene>
    <name evidence="6" type="ORF">GCM10009838_84650</name>
</gene>
<evidence type="ECO:0008006" key="8">
    <source>
        <dbReference type="Google" id="ProtNLM"/>
    </source>
</evidence>
<dbReference type="SUPFAM" id="SSF56801">
    <property type="entry name" value="Acetyl-CoA synthetase-like"/>
    <property type="match status" value="1"/>
</dbReference>
<dbReference type="Gene3D" id="3.30.559.30">
    <property type="entry name" value="Nonribosomal peptide synthetase, condensation domain"/>
    <property type="match status" value="1"/>
</dbReference>
<proteinExistence type="predicted"/>
<feature type="domain" description="Carrier" evidence="3">
    <location>
        <begin position="537"/>
        <end position="598"/>
    </location>
</feature>
<dbReference type="Gene3D" id="3.40.50.980">
    <property type="match status" value="2"/>
</dbReference>
<dbReference type="InterPro" id="IPR045851">
    <property type="entry name" value="AMP-bd_C_sf"/>
</dbReference>
<comment type="cofactor">
    <cofactor evidence="1">
        <name>pantetheine 4'-phosphate</name>
        <dbReference type="ChEBI" id="CHEBI:47942"/>
    </cofactor>
</comment>
<feature type="domain" description="AMP-dependent synthetase/ligase" evidence="2">
    <location>
        <begin position="40"/>
        <end position="381"/>
    </location>
</feature>
<dbReference type="Pfam" id="PF00501">
    <property type="entry name" value="AMP-binding"/>
    <property type="match status" value="1"/>
</dbReference>
<feature type="domain" description="Condensation" evidence="4">
    <location>
        <begin position="622"/>
        <end position="913"/>
    </location>
</feature>
<dbReference type="InterPro" id="IPR010071">
    <property type="entry name" value="AA_adenyl_dom"/>
</dbReference>
<dbReference type="InterPro" id="IPR001242">
    <property type="entry name" value="Condensation_dom"/>
</dbReference>
<evidence type="ECO:0000259" key="2">
    <source>
        <dbReference type="Pfam" id="PF00501"/>
    </source>
</evidence>
<dbReference type="PANTHER" id="PTHR45527">
    <property type="entry name" value="NONRIBOSOMAL PEPTIDE SYNTHETASE"/>
    <property type="match status" value="1"/>
</dbReference>
<dbReference type="SUPFAM" id="SSF47336">
    <property type="entry name" value="ACP-like"/>
    <property type="match status" value="1"/>
</dbReference>
<dbReference type="Gene3D" id="3.30.300.30">
    <property type="match status" value="1"/>
</dbReference>
<feature type="domain" description="AMP-binding enzyme C-terminal" evidence="5">
    <location>
        <begin position="438"/>
        <end position="511"/>
    </location>
</feature>
<comment type="caution">
    <text evidence="6">The sequence shown here is derived from an EMBL/GenBank/DDBJ whole genome shotgun (WGS) entry which is preliminary data.</text>
</comment>
<evidence type="ECO:0000313" key="6">
    <source>
        <dbReference type="EMBL" id="GAA2005508.1"/>
    </source>
</evidence>
<evidence type="ECO:0000259" key="4">
    <source>
        <dbReference type="Pfam" id="PF00668"/>
    </source>
</evidence>
<dbReference type="CDD" id="cd05930">
    <property type="entry name" value="A_NRPS"/>
    <property type="match status" value="1"/>
</dbReference>
<dbReference type="Gene3D" id="1.10.1200.10">
    <property type="entry name" value="ACP-like"/>
    <property type="match status" value="1"/>
</dbReference>
<dbReference type="NCBIfam" id="TIGR01733">
    <property type="entry name" value="AA-adenyl-dom"/>
    <property type="match status" value="1"/>
</dbReference>
<dbReference type="Pfam" id="PF00550">
    <property type="entry name" value="PP-binding"/>
    <property type="match status" value="1"/>
</dbReference>
<dbReference type="Pfam" id="PF00668">
    <property type="entry name" value="Condensation"/>
    <property type="match status" value="1"/>
</dbReference>